<dbReference type="Pfam" id="PF00563">
    <property type="entry name" value="EAL"/>
    <property type="match status" value="1"/>
</dbReference>
<dbReference type="PANTHER" id="PTHR33121:SF79">
    <property type="entry name" value="CYCLIC DI-GMP PHOSPHODIESTERASE PDED-RELATED"/>
    <property type="match status" value="1"/>
</dbReference>
<feature type="transmembrane region" description="Helical" evidence="1">
    <location>
        <begin position="278"/>
        <end position="295"/>
    </location>
</feature>
<dbReference type="InterPro" id="IPR035919">
    <property type="entry name" value="EAL_sf"/>
</dbReference>
<dbReference type="EMBL" id="JACIJC010000005">
    <property type="protein sequence ID" value="MBB5687239.1"/>
    <property type="molecule type" value="Genomic_DNA"/>
</dbReference>
<evidence type="ECO:0000256" key="1">
    <source>
        <dbReference type="SAM" id="Phobius"/>
    </source>
</evidence>
<keyword evidence="1" id="KW-1133">Transmembrane helix</keyword>
<dbReference type="AlphaFoldDB" id="A0A7W9AKA6"/>
<gene>
    <name evidence="3" type="ORF">FHS49_003267</name>
</gene>
<feature type="transmembrane region" description="Helical" evidence="1">
    <location>
        <begin position="300"/>
        <end position="319"/>
    </location>
</feature>
<reference evidence="3 4" key="1">
    <citation type="submission" date="2020-08" db="EMBL/GenBank/DDBJ databases">
        <title>Genomic Encyclopedia of Type Strains, Phase IV (KMG-IV): sequencing the most valuable type-strain genomes for metagenomic binning, comparative biology and taxonomic classification.</title>
        <authorList>
            <person name="Goeker M."/>
        </authorList>
    </citation>
    <scope>NUCLEOTIDE SEQUENCE [LARGE SCALE GENOMIC DNA]</scope>
    <source>
        <strain evidence="3 4">DSM 25079</strain>
    </source>
</reference>
<name>A0A7W9AKA6_9SPHN</name>
<evidence type="ECO:0000313" key="4">
    <source>
        <dbReference type="Proteomes" id="UP000549617"/>
    </source>
</evidence>
<dbReference type="SMART" id="SM00052">
    <property type="entry name" value="EAL"/>
    <property type="match status" value="1"/>
</dbReference>
<dbReference type="InterPro" id="IPR001633">
    <property type="entry name" value="EAL_dom"/>
</dbReference>
<dbReference type="CDD" id="cd01948">
    <property type="entry name" value="EAL"/>
    <property type="match status" value="1"/>
</dbReference>
<feature type="domain" description="EAL" evidence="2">
    <location>
        <begin position="511"/>
        <end position="764"/>
    </location>
</feature>
<comment type="caution">
    <text evidence="3">The sequence shown here is derived from an EMBL/GenBank/DDBJ whole genome shotgun (WGS) entry which is preliminary data.</text>
</comment>
<keyword evidence="1" id="KW-0472">Membrane</keyword>
<dbReference type="PANTHER" id="PTHR33121">
    <property type="entry name" value="CYCLIC DI-GMP PHOSPHODIESTERASE PDEF"/>
    <property type="match status" value="1"/>
</dbReference>
<dbReference type="PROSITE" id="PS50883">
    <property type="entry name" value="EAL"/>
    <property type="match status" value="1"/>
</dbReference>
<evidence type="ECO:0000259" key="2">
    <source>
        <dbReference type="PROSITE" id="PS50883"/>
    </source>
</evidence>
<dbReference type="Pfam" id="PF05226">
    <property type="entry name" value="CHASE2"/>
    <property type="match status" value="1"/>
</dbReference>
<dbReference type="SMART" id="SM01080">
    <property type="entry name" value="CHASE2"/>
    <property type="match status" value="1"/>
</dbReference>
<feature type="transmembrane region" description="Helical" evidence="1">
    <location>
        <begin position="325"/>
        <end position="345"/>
    </location>
</feature>
<organism evidence="3 4">
    <name type="scientific">Sphingobium boeckii</name>
    <dbReference type="NCBI Taxonomy" id="1082345"/>
    <lineage>
        <taxon>Bacteria</taxon>
        <taxon>Pseudomonadati</taxon>
        <taxon>Pseudomonadota</taxon>
        <taxon>Alphaproteobacteria</taxon>
        <taxon>Sphingomonadales</taxon>
        <taxon>Sphingomonadaceae</taxon>
        <taxon>Sphingobium</taxon>
    </lineage>
</organism>
<evidence type="ECO:0000313" key="3">
    <source>
        <dbReference type="EMBL" id="MBB5687239.1"/>
    </source>
</evidence>
<sequence>MPFRRFSNKKSVRDNRAKILIWATLIGLICGVIDFGEPIENIWRSGRNVARSHPADQSIVVVGIDDRSLEGVDKWPWPRRYNAQMVDNLRAMGAKRIAFDYIFSSYSTSADDRIFEESLKKAKGTVILPVRFSIDPVSEKRVDVTAAPEFARHAKLANINVWRNPFGEVWEMYFGIKIDGRDYPSFSSLFSNKRGEAETLFPVDLSIDVKTIPVVSAIDVIHGTVSPDRIRGKDIIIGYASDQLGDIHMMAGRGLVPGVYFHAIGAQTLKQGIPVSPGWFPAFAAAFLLAGLHLFSKKRALSRLAALLGFLLPIGLPFFLDSRLIFAQFVPGTLLFIIAASAYAWSRFKQRGATTNAISGLPNLNALRDAPLAPSTSLVAARIQNFAEITSTLPQDMERILVEQIASRIALGADGSKIYQGDEGIFSWLVSNGPTTSLGDQLDALHALFRSPVIVGERHVDLAIAFGVDTASDRTLPNRLGSALVAADEAVEEGARWKEYDPAKLQDAEWKLSLLGRLDAAIDGGEIWVAYQPKMDMKTKAICGAEALARWSHPEKGEISPQDFVLAAEQHNRIEKLTNHVLNDAIRVAAEINRRGLDFDMAVNLSARVLDNPDLVSTIQSILARHGLEPRHLTLEVTESAAMTSSGRSIELLENMRALGIQISIDDYGTGFSTLEYLKKIPATEIKIDRSFVSAMDKSQSDKLMVNSTIALAHSLGRTVVAEGVEKEDTLRALEEMGCDRVQGYLIGRPMPYEKLSALIPTVKAIMVA</sequence>
<dbReference type="GO" id="GO:0071111">
    <property type="term" value="F:cyclic-guanylate-specific phosphodiesterase activity"/>
    <property type="evidence" value="ECO:0007669"/>
    <property type="project" value="InterPro"/>
</dbReference>
<dbReference type="Gene3D" id="3.20.20.450">
    <property type="entry name" value="EAL domain"/>
    <property type="match status" value="1"/>
</dbReference>
<dbReference type="InterPro" id="IPR007890">
    <property type="entry name" value="CHASE2"/>
</dbReference>
<dbReference type="RefSeq" id="WP_184020508.1">
    <property type="nucleotide sequence ID" value="NZ_JACIJC010000005.1"/>
</dbReference>
<keyword evidence="1" id="KW-0812">Transmembrane</keyword>
<dbReference type="Proteomes" id="UP000549617">
    <property type="component" value="Unassembled WGS sequence"/>
</dbReference>
<keyword evidence="4" id="KW-1185">Reference proteome</keyword>
<accession>A0A7W9AKA6</accession>
<dbReference type="InterPro" id="IPR050706">
    <property type="entry name" value="Cyclic-di-GMP_PDE-like"/>
</dbReference>
<dbReference type="SUPFAM" id="SSF141868">
    <property type="entry name" value="EAL domain-like"/>
    <property type="match status" value="1"/>
</dbReference>
<proteinExistence type="predicted"/>
<protein>
    <submittedName>
        <fullName evidence="3">EAL domain-containing protein (Putative c-di-GMP-specific phosphodiesterase class I)/CHASE2 domain-containing sensor protein</fullName>
    </submittedName>
</protein>